<evidence type="ECO:0000313" key="1">
    <source>
        <dbReference type="EMBL" id="AHF17272.1"/>
    </source>
</evidence>
<reference evidence="1 2" key="1">
    <citation type="submission" date="2013-12" db="EMBL/GenBank/DDBJ databases">
        <authorList>
            <consortium name="DOE Joint Genome Institute"/>
            <person name="Eisen J."/>
            <person name="Huntemann M."/>
            <person name="Han J."/>
            <person name="Chen A."/>
            <person name="Kyrpides N."/>
            <person name="Mavromatis K."/>
            <person name="Markowitz V."/>
            <person name="Palaniappan K."/>
            <person name="Ivanova N."/>
            <person name="Schaumberg A."/>
            <person name="Pati A."/>
            <person name="Liolios K."/>
            <person name="Nordberg H.P."/>
            <person name="Cantor M.N."/>
            <person name="Hua S.X."/>
            <person name="Woyke T."/>
        </authorList>
    </citation>
    <scope>NUCLEOTIDE SEQUENCE [LARGE SCALE GENOMIC DNA]</scope>
    <source>
        <strain evidence="2">DSM 19437</strain>
    </source>
</reference>
<dbReference type="AlphaFoldDB" id="W0F2M8"/>
<evidence type="ECO:0008006" key="3">
    <source>
        <dbReference type="Google" id="ProtNLM"/>
    </source>
</evidence>
<sequence>MPLLTLLLSMTAVAQKQTYDIVSYTPPKDWTEKQSGSNISYSRIDGGSWAQIAIYQHRNCEGDIQTDFDKEWNELAASNKAISSPERTMPQTEDGWTVMSGSGIWQYNGANVASVLTVYSNNRVCISVLCNATAQPYLKDYQALIGSLDLNPDGVSEIAATENPSSTAAANTPANNGNASIAGLWCDYVLETTAYTINGRPQYTAGYLRKEYTFHPDGTYIFRNKQWLTKTKDILFIYETGTYSVSGNQLTITPDKGKGEFWSKTNSSKEWGKLVKSSDYKVEKVTYSFEIIQDPAYGNSIVLKPGKPTERDGGKFNAPNDPYEFRYKKREQLGTLIDNPPGFQIK</sequence>
<dbReference type="HOGENOM" id="CLU_801280_0_0_10"/>
<proteinExistence type="predicted"/>
<dbReference type="STRING" id="929713.NIASO_05055"/>
<dbReference type="Proteomes" id="UP000003586">
    <property type="component" value="Chromosome"/>
</dbReference>
<dbReference type="KEGG" id="nso:NIASO_05055"/>
<evidence type="ECO:0000313" key="2">
    <source>
        <dbReference type="Proteomes" id="UP000003586"/>
    </source>
</evidence>
<name>W0F2M8_9BACT</name>
<protein>
    <recommendedName>
        <fullName evidence="3">Lipocalin-like domain-containing protein</fullName>
    </recommendedName>
</protein>
<gene>
    <name evidence="1" type="ORF">NIASO_05055</name>
</gene>
<accession>W0F2M8</accession>
<organism evidence="1 2">
    <name type="scientific">Niabella soli DSM 19437</name>
    <dbReference type="NCBI Taxonomy" id="929713"/>
    <lineage>
        <taxon>Bacteria</taxon>
        <taxon>Pseudomonadati</taxon>
        <taxon>Bacteroidota</taxon>
        <taxon>Chitinophagia</taxon>
        <taxon>Chitinophagales</taxon>
        <taxon>Chitinophagaceae</taxon>
        <taxon>Niabella</taxon>
    </lineage>
</organism>
<dbReference type="EMBL" id="CP007035">
    <property type="protein sequence ID" value="AHF17272.1"/>
    <property type="molecule type" value="Genomic_DNA"/>
</dbReference>
<keyword evidence="2" id="KW-1185">Reference proteome</keyword>